<dbReference type="Gene3D" id="3.40.50.720">
    <property type="entry name" value="NAD(P)-binding Rossmann-like Domain"/>
    <property type="match status" value="1"/>
</dbReference>
<sequence>MIRIDEFAGRNVAVLGLGRTGLAAAKSLIAGGANVIAWDDHQAGRDAALAADIPVSDITRRDLSDLAALVLSPGIAYRFPAPHHVVSLAQACKVPVISDVELFARASNRLPDSQRPKVVGITGTNGKSTTTALITHILQAAHLDAHSGGNIGRACLDLPAFHRGQVHVLELSSYQLETTHSLRCDVAVLLNISPDHLDRHGGMENYVLAKTGIFANQTKADMAVIGVDDDLASAMVLELDEKSSALCAISSRRALGEGVYVSGAKLVDTRGGNASIVADLCQAPGLHGAHNWQNAAAAYVVARHLGVSANNIAKGLYSFAGLAHRMQSLGHKHGILFVNDSKATNAKAAAQALATYPDIYWIAGGQSKDDGLQAALEQMGNVRKAYLIGQAAKTFGQELAGQCDSQNYKTLERAFAAALADARNSSAPEPVILLSPACASFDQFTDFTARGDAFCALVDAL</sequence>
<dbReference type="GO" id="GO:0005737">
    <property type="term" value="C:cytoplasm"/>
    <property type="evidence" value="ECO:0007669"/>
    <property type="project" value="UniProtKB-SubCell"/>
</dbReference>
<dbReference type="SUPFAM" id="SSF51984">
    <property type="entry name" value="MurCD N-terminal domain"/>
    <property type="match status" value="1"/>
</dbReference>
<dbReference type="PANTHER" id="PTHR43692">
    <property type="entry name" value="UDP-N-ACETYLMURAMOYLALANINE--D-GLUTAMATE LIGASE"/>
    <property type="match status" value="1"/>
</dbReference>
<dbReference type="InterPro" id="IPR036565">
    <property type="entry name" value="Mur-like_cat_sf"/>
</dbReference>
<keyword evidence="4 8" id="KW-0436">Ligase</keyword>
<dbReference type="UniPathway" id="UPA00219"/>
<evidence type="ECO:0000313" key="8">
    <source>
        <dbReference type="EMBL" id="VAV97477.1"/>
    </source>
</evidence>
<gene>
    <name evidence="8" type="ORF">MNBD_ALPHA06-99</name>
</gene>
<dbReference type="GO" id="GO:0009252">
    <property type="term" value="P:peptidoglycan biosynthetic process"/>
    <property type="evidence" value="ECO:0007669"/>
    <property type="project" value="UniProtKB-UniPathway"/>
</dbReference>
<dbReference type="GO" id="GO:0051301">
    <property type="term" value="P:cell division"/>
    <property type="evidence" value="ECO:0007669"/>
    <property type="project" value="InterPro"/>
</dbReference>
<dbReference type="InterPro" id="IPR013221">
    <property type="entry name" value="Mur_ligase_cen"/>
</dbReference>
<name>A0A3B0RYL1_9ZZZZ</name>
<dbReference type="GO" id="GO:0008764">
    <property type="term" value="F:UDP-N-acetylmuramoylalanine-D-glutamate ligase activity"/>
    <property type="evidence" value="ECO:0007669"/>
    <property type="project" value="UniProtKB-EC"/>
</dbReference>
<dbReference type="PANTHER" id="PTHR43692:SF1">
    <property type="entry name" value="UDP-N-ACETYLMURAMOYLALANINE--D-GLUTAMATE LIGASE"/>
    <property type="match status" value="1"/>
</dbReference>
<evidence type="ECO:0000256" key="6">
    <source>
        <dbReference type="ARBA" id="ARBA00022840"/>
    </source>
</evidence>
<keyword evidence="3" id="KW-0963">Cytoplasm</keyword>
<evidence type="ECO:0000256" key="3">
    <source>
        <dbReference type="ARBA" id="ARBA00022490"/>
    </source>
</evidence>
<dbReference type="InterPro" id="IPR005762">
    <property type="entry name" value="MurD"/>
</dbReference>
<protein>
    <submittedName>
        <fullName evidence="8">UDP-N-acetylmuramoylalanine--D-glutamate ligase</fullName>
        <ecNumber evidence="8">6.3.2.9</ecNumber>
    </submittedName>
</protein>
<dbReference type="NCBIfam" id="TIGR01087">
    <property type="entry name" value="murD"/>
    <property type="match status" value="1"/>
</dbReference>
<evidence type="ECO:0000259" key="7">
    <source>
        <dbReference type="Pfam" id="PF08245"/>
    </source>
</evidence>
<evidence type="ECO:0000256" key="5">
    <source>
        <dbReference type="ARBA" id="ARBA00022741"/>
    </source>
</evidence>
<reference evidence="8" key="1">
    <citation type="submission" date="2018-06" db="EMBL/GenBank/DDBJ databases">
        <authorList>
            <person name="Zhirakovskaya E."/>
        </authorList>
    </citation>
    <scope>NUCLEOTIDE SEQUENCE</scope>
</reference>
<keyword evidence="5" id="KW-0547">Nucleotide-binding</keyword>
<evidence type="ECO:0000256" key="2">
    <source>
        <dbReference type="ARBA" id="ARBA00004752"/>
    </source>
</evidence>
<organism evidence="8">
    <name type="scientific">hydrothermal vent metagenome</name>
    <dbReference type="NCBI Taxonomy" id="652676"/>
    <lineage>
        <taxon>unclassified sequences</taxon>
        <taxon>metagenomes</taxon>
        <taxon>ecological metagenomes</taxon>
    </lineage>
</organism>
<dbReference type="Pfam" id="PF21799">
    <property type="entry name" value="MurD-like_N"/>
    <property type="match status" value="1"/>
</dbReference>
<comment type="pathway">
    <text evidence="2">Cell wall biogenesis; peptidoglycan biosynthesis.</text>
</comment>
<keyword evidence="6" id="KW-0067">ATP-binding</keyword>
<feature type="domain" description="Mur ligase central" evidence="7">
    <location>
        <begin position="121"/>
        <end position="302"/>
    </location>
</feature>
<evidence type="ECO:0000256" key="4">
    <source>
        <dbReference type="ARBA" id="ARBA00022598"/>
    </source>
</evidence>
<accession>A0A3B0RYL1</accession>
<dbReference type="AlphaFoldDB" id="A0A3B0RYL1"/>
<dbReference type="SUPFAM" id="SSF53623">
    <property type="entry name" value="MurD-like peptide ligases, catalytic domain"/>
    <property type="match status" value="1"/>
</dbReference>
<dbReference type="Gene3D" id="3.90.190.20">
    <property type="entry name" value="Mur ligase, C-terminal domain"/>
    <property type="match status" value="1"/>
</dbReference>
<evidence type="ECO:0000256" key="1">
    <source>
        <dbReference type="ARBA" id="ARBA00004496"/>
    </source>
</evidence>
<dbReference type="SUPFAM" id="SSF53244">
    <property type="entry name" value="MurD-like peptide ligases, peptide-binding domain"/>
    <property type="match status" value="1"/>
</dbReference>
<dbReference type="HAMAP" id="MF_00639">
    <property type="entry name" value="MurD"/>
    <property type="match status" value="1"/>
</dbReference>
<dbReference type="GO" id="GO:0008360">
    <property type="term" value="P:regulation of cell shape"/>
    <property type="evidence" value="ECO:0007669"/>
    <property type="project" value="InterPro"/>
</dbReference>
<dbReference type="EC" id="6.3.2.9" evidence="8"/>
<dbReference type="GO" id="GO:0005524">
    <property type="term" value="F:ATP binding"/>
    <property type="evidence" value="ECO:0007669"/>
    <property type="project" value="UniProtKB-KW"/>
</dbReference>
<dbReference type="InterPro" id="IPR036615">
    <property type="entry name" value="Mur_ligase_C_dom_sf"/>
</dbReference>
<dbReference type="EMBL" id="UOEE01000245">
    <property type="protein sequence ID" value="VAV97477.1"/>
    <property type="molecule type" value="Genomic_DNA"/>
</dbReference>
<dbReference type="Pfam" id="PF08245">
    <property type="entry name" value="Mur_ligase_M"/>
    <property type="match status" value="1"/>
</dbReference>
<comment type="subcellular location">
    <subcellularLocation>
        <location evidence="1">Cytoplasm</location>
    </subcellularLocation>
</comment>
<dbReference type="Gene3D" id="3.40.1190.10">
    <property type="entry name" value="Mur-like, catalytic domain"/>
    <property type="match status" value="1"/>
</dbReference>
<proteinExistence type="inferred from homology"/>